<dbReference type="PANTHER" id="PTHR33495:SF2">
    <property type="entry name" value="ANTI-SIGMA FACTOR ANTAGONIST TM_1081-RELATED"/>
    <property type="match status" value="1"/>
</dbReference>
<evidence type="ECO:0000256" key="2">
    <source>
        <dbReference type="RuleBase" id="RU003749"/>
    </source>
</evidence>
<name>A0A931DSY5_9ACTN</name>
<comment type="caution">
    <text evidence="5">The sequence shown here is derived from an EMBL/GenBank/DDBJ whole genome shotgun (WGS) entry which is preliminary data.</text>
</comment>
<protein>
    <recommendedName>
        <fullName evidence="2">Anti-sigma factor antagonist</fullName>
    </recommendedName>
</protein>
<accession>A0A931DSY5</accession>
<dbReference type="AlphaFoldDB" id="A0A931DSY5"/>
<dbReference type="Proteomes" id="UP000614047">
    <property type="component" value="Unassembled WGS sequence"/>
</dbReference>
<keyword evidence="6" id="KW-1185">Reference proteome</keyword>
<dbReference type="Pfam" id="PF01740">
    <property type="entry name" value="STAS"/>
    <property type="match status" value="1"/>
</dbReference>
<dbReference type="SUPFAM" id="SSF52091">
    <property type="entry name" value="SpoIIaa-like"/>
    <property type="match status" value="1"/>
</dbReference>
<feature type="region of interest" description="Disordered" evidence="3">
    <location>
        <begin position="1"/>
        <end position="25"/>
    </location>
</feature>
<evidence type="ECO:0000256" key="1">
    <source>
        <dbReference type="ARBA" id="ARBA00009013"/>
    </source>
</evidence>
<evidence type="ECO:0000313" key="6">
    <source>
        <dbReference type="Proteomes" id="UP000614047"/>
    </source>
</evidence>
<dbReference type="CDD" id="cd07043">
    <property type="entry name" value="STAS_anti-anti-sigma_factors"/>
    <property type="match status" value="1"/>
</dbReference>
<dbReference type="PROSITE" id="PS50801">
    <property type="entry name" value="STAS"/>
    <property type="match status" value="1"/>
</dbReference>
<comment type="similarity">
    <text evidence="1 2">Belongs to the anti-sigma-factor antagonist family.</text>
</comment>
<dbReference type="PANTHER" id="PTHR33495">
    <property type="entry name" value="ANTI-SIGMA FACTOR ANTAGONIST TM_1081-RELATED-RELATED"/>
    <property type="match status" value="1"/>
</dbReference>
<evidence type="ECO:0000313" key="5">
    <source>
        <dbReference type="EMBL" id="MBG6092910.1"/>
    </source>
</evidence>
<dbReference type="NCBIfam" id="TIGR00377">
    <property type="entry name" value="ant_ant_sig"/>
    <property type="match status" value="1"/>
</dbReference>
<dbReference type="EMBL" id="JADOUA010000001">
    <property type="protein sequence ID" value="MBG6092910.1"/>
    <property type="molecule type" value="Genomic_DNA"/>
</dbReference>
<dbReference type="RefSeq" id="WP_197015032.1">
    <property type="nucleotide sequence ID" value="NZ_BAABES010000023.1"/>
</dbReference>
<dbReference type="InterPro" id="IPR003658">
    <property type="entry name" value="Anti-sigma_ant"/>
</dbReference>
<evidence type="ECO:0000259" key="4">
    <source>
        <dbReference type="PROSITE" id="PS50801"/>
    </source>
</evidence>
<reference evidence="5" key="1">
    <citation type="submission" date="2020-11" db="EMBL/GenBank/DDBJ databases">
        <title>Sequencing the genomes of 1000 actinobacteria strains.</title>
        <authorList>
            <person name="Klenk H.-P."/>
        </authorList>
    </citation>
    <scope>NUCLEOTIDE SEQUENCE</scope>
    <source>
        <strain evidence="5">DSM 43175</strain>
    </source>
</reference>
<organism evidence="5 6">
    <name type="scientific">Actinomadura viridis</name>
    <dbReference type="NCBI Taxonomy" id="58110"/>
    <lineage>
        <taxon>Bacteria</taxon>
        <taxon>Bacillati</taxon>
        <taxon>Actinomycetota</taxon>
        <taxon>Actinomycetes</taxon>
        <taxon>Streptosporangiales</taxon>
        <taxon>Thermomonosporaceae</taxon>
        <taxon>Actinomadura</taxon>
    </lineage>
</organism>
<gene>
    <name evidence="5" type="ORF">IW256_007023</name>
</gene>
<dbReference type="Gene3D" id="3.30.750.24">
    <property type="entry name" value="STAS domain"/>
    <property type="match status" value="1"/>
</dbReference>
<sequence length="141" mass="15498">MTTTSEHPVRRPPVSGFPRGPSSSARLSVTVRRQGGWTVLVMRGELDLGTVEVLEDTFAEQLMDARSRGDRPALALEMSRLKFCDSSGLNALLRSWKAIQAAEGRLVLIAPARQPARLLRTTGLDRRLPIRSEPPDVLAGR</sequence>
<evidence type="ECO:0000256" key="3">
    <source>
        <dbReference type="SAM" id="MobiDB-lite"/>
    </source>
</evidence>
<dbReference type="GO" id="GO:0043856">
    <property type="term" value="F:anti-sigma factor antagonist activity"/>
    <property type="evidence" value="ECO:0007669"/>
    <property type="project" value="InterPro"/>
</dbReference>
<feature type="domain" description="STAS" evidence="4">
    <location>
        <begin position="27"/>
        <end position="141"/>
    </location>
</feature>
<proteinExistence type="inferred from homology"/>
<dbReference type="InterPro" id="IPR002645">
    <property type="entry name" value="STAS_dom"/>
</dbReference>
<dbReference type="InterPro" id="IPR036513">
    <property type="entry name" value="STAS_dom_sf"/>
</dbReference>